<dbReference type="PRINTS" id="PR00385">
    <property type="entry name" value="P450"/>
</dbReference>
<dbReference type="PRINTS" id="PR00463">
    <property type="entry name" value="EP450I"/>
</dbReference>
<feature type="binding site" description="axial binding residue" evidence="1">
    <location>
        <position position="469"/>
    </location>
    <ligand>
        <name>heme</name>
        <dbReference type="ChEBI" id="CHEBI:30413"/>
    </ligand>
    <ligandPart>
        <name>Fe</name>
        <dbReference type="ChEBI" id="CHEBI:18248"/>
    </ligandPart>
</feature>
<dbReference type="Gene3D" id="1.10.630.10">
    <property type="entry name" value="Cytochrome P450"/>
    <property type="match status" value="1"/>
</dbReference>
<dbReference type="GO" id="GO:0016705">
    <property type="term" value="F:oxidoreductase activity, acting on paired donors, with incorporation or reduction of molecular oxygen"/>
    <property type="evidence" value="ECO:0007669"/>
    <property type="project" value="InterPro"/>
</dbReference>
<dbReference type="AlphaFoldDB" id="A0A9P9IT86"/>
<keyword evidence="3" id="KW-1185">Reference proteome</keyword>
<reference evidence="2" key="1">
    <citation type="journal article" date="2021" name="Nat. Commun.">
        <title>Genetic determinants of endophytism in the Arabidopsis root mycobiome.</title>
        <authorList>
            <person name="Mesny F."/>
            <person name="Miyauchi S."/>
            <person name="Thiergart T."/>
            <person name="Pickel B."/>
            <person name="Atanasova L."/>
            <person name="Karlsson M."/>
            <person name="Huettel B."/>
            <person name="Barry K.W."/>
            <person name="Haridas S."/>
            <person name="Chen C."/>
            <person name="Bauer D."/>
            <person name="Andreopoulos W."/>
            <person name="Pangilinan J."/>
            <person name="LaButti K."/>
            <person name="Riley R."/>
            <person name="Lipzen A."/>
            <person name="Clum A."/>
            <person name="Drula E."/>
            <person name="Henrissat B."/>
            <person name="Kohler A."/>
            <person name="Grigoriev I.V."/>
            <person name="Martin F.M."/>
            <person name="Hacquard S."/>
        </authorList>
    </citation>
    <scope>NUCLEOTIDE SEQUENCE</scope>
    <source>
        <strain evidence="2">MPI-CAGE-CH-0243</strain>
    </source>
</reference>
<evidence type="ECO:0000313" key="2">
    <source>
        <dbReference type="EMBL" id="KAH7132512.1"/>
    </source>
</evidence>
<accession>A0A9P9IT86</accession>
<dbReference type="InterPro" id="IPR050121">
    <property type="entry name" value="Cytochrome_P450_monoxygenase"/>
</dbReference>
<keyword evidence="2" id="KW-0560">Oxidoreductase</keyword>
<keyword evidence="1" id="KW-0408">Iron</keyword>
<dbReference type="PANTHER" id="PTHR24305">
    <property type="entry name" value="CYTOCHROME P450"/>
    <property type="match status" value="1"/>
</dbReference>
<dbReference type="SUPFAM" id="SSF48264">
    <property type="entry name" value="Cytochrome P450"/>
    <property type="match status" value="1"/>
</dbReference>
<comment type="caution">
    <text evidence="2">The sequence shown here is derived from an EMBL/GenBank/DDBJ whole genome shotgun (WGS) entry which is preliminary data.</text>
</comment>
<keyword evidence="1" id="KW-0479">Metal-binding</keyword>
<dbReference type="InterPro" id="IPR002401">
    <property type="entry name" value="Cyt_P450_E_grp-I"/>
</dbReference>
<dbReference type="EMBL" id="JAGMWT010000003">
    <property type="protein sequence ID" value="KAH7132512.1"/>
    <property type="molecule type" value="Genomic_DNA"/>
</dbReference>
<dbReference type="Proteomes" id="UP000700596">
    <property type="component" value="Unassembled WGS sequence"/>
</dbReference>
<protein>
    <submittedName>
        <fullName evidence="2">Cytochrome P450 monooxygenase</fullName>
    </submittedName>
</protein>
<dbReference type="GO" id="GO:0004497">
    <property type="term" value="F:monooxygenase activity"/>
    <property type="evidence" value="ECO:0007669"/>
    <property type="project" value="UniProtKB-KW"/>
</dbReference>
<dbReference type="InterPro" id="IPR036396">
    <property type="entry name" value="Cyt_P450_sf"/>
</dbReference>
<sequence>MVFFSFSIVVATAILALAVFTARFRAARRIVWKLQEAKVPMPTFHPVLGHLKVLKECLQELPKNCTVHVAMQHLSRRFPQGVFYIDLWPFSKTLMVVGSPMVANQIENASLSKPLEIVQPLEILSGGPSLVTMHGDVHRKWRNLFNPGFSTGYMTTLAPSIAEEVLQYCNLLSKRAKEGKMFQIEEMTLRLTFDVIGHVALDANMNYQTRDNPLADSLRTVIYWTQFSSTFNPIKRYLSPRPIVQWWHSRRMNGYLETEIEKRFDEHQKLSNKPQKNSKSVISLALDTYLSDPETFGPPSKEVFTRIAIPQLRVFMHAGHDTTASTILYSYYLLSKHPKVLAQLRTEHDEIFGPNPSPEHISNLITENPKVVNQVPYTSAFIKEVLRYFPPSGSLREGRPDLTLVDEAGNRYPTEGCHIWTLMLVLHHNPLVWTRPTEFLPERWLVGPEDPLYPVKGAWRAFEFGPRNCIGQTLALLEIRIALIMTVRKFDIVPAYEEWDALHPSRGVRTVEGNRMYQVEMGGGGAHPADAFPCRVSVRS</sequence>
<dbReference type="GO" id="GO:0005506">
    <property type="term" value="F:iron ion binding"/>
    <property type="evidence" value="ECO:0007669"/>
    <property type="project" value="InterPro"/>
</dbReference>
<keyword evidence="2" id="KW-0503">Monooxygenase</keyword>
<dbReference type="Pfam" id="PF00067">
    <property type="entry name" value="p450"/>
    <property type="match status" value="1"/>
</dbReference>
<organism evidence="2 3">
    <name type="scientific">Dendryphion nanum</name>
    <dbReference type="NCBI Taxonomy" id="256645"/>
    <lineage>
        <taxon>Eukaryota</taxon>
        <taxon>Fungi</taxon>
        <taxon>Dikarya</taxon>
        <taxon>Ascomycota</taxon>
        <taxon>Pezizomycotina</taxon>
        <taxon>Dothideomycetes</taxon>
        <taxon>Pleosporomycetidae</taxon>
        <taxon>Pleosporales</taxon>
        <taxon>Torulaceae</taxon>
        <taxon>Dendryphion</taxon>
    </lineage>
</organism>
<dbReference type="CDD" id="cd11051">
    <property type="entry name" value="CYP59-like"/>
    <property type="match status" value="1"/>
</dbReference>
<proteinExistence type="predicted"/>
<keyword evidence="1" id="KW-0349">Heme</keyword>
<dbReference type="OrthoDB" id="10029320at2759"/>
<gene>
    <name evidence="2" type="ORF">B0J11DRAFT_548393</name>
</gene>
<dbReference type="PANTHER" id="PTHR24305:SF222">
    <property type="entry name" value="CYTOCHROME P450 MONOOXYGENASE STCS"/>
    <property type="match status" value="1"/>
</dbReference>
<dbReference type="InterPro" id="IPR001128">
    <property type="entry name" value="Cyt_P450"/>
</dbReference>
<evidence type="ECO:0000256" key="1">
    <source>
        <dbReference type="PIRSR" id="PIRSR602401-1"/>
    </source>
</evidence>
<evidence type="ECO:0000313" key="3">
    <source>
        <dbReference type="Proteomes" id="UP000700596"/>
    </source>
</evidence>
<name>A0A9P9IT86_9PLEO</name>
<comment type="cofactor">
    <cofactor evidence="1">
        <name>heme</name>
        <dbReference type="ChEBI" id="CHEBI:30413"/>
    </cofactor>
</comment>
<dbReference type="GO" id="GO:0020037">
    <property type="term" value="F:heme binding"/>
    <property type="evidence" value="ECO:0007669"/>
    <property type="project" value="InterPro"/>
</dbReference>